<dbReference type="EMBL" id="PIPW01000003">
    <property type="protein sequence ID" value="RUO51909.1"/>
    <property type="molecule type" value="Genomic_DNA"/>
</dbReference>
<dbReference type="AlphaFoldDB" id="A0A432XT71"/>
<accession>A0A432XT71</accession>
<dbReference type="GO" id="GO:0010181">
    <property type="term" value="F:FMN binding"/>
    <property type="evidence" value="ECO:0007669"/>
    <property type="project" value="TreeGrafter"/>
</dbReference>
<evidence type="ECO:0000313" key="4">
    <source>
        <dbReference type="EMBL" id="RUO51909.1"/>
    </source>
</evidence>
<proteinExistence type="predicted"/>
<dbReference type="Gene3D" id="3.40.50.360">
    <property type="match status" value="1"/>
</dbReference>
<comment type="caution">
    <text evidence="4">The sequence shown here is derived from an EMBL/GenBank/DDBJ whole genome shotgun (WGS) entry which is preliminary data.</text>
</comment>
<keyword evidence="2" id="KW-0285">Flavoprotein</keyword>
<evidence type="ECO:0000259" key="3">
    <source>
        <dbReference type="Pfam" id="PF03358"/>
    </source>
</evidence>
<dbReference type="InterPro" id="IPR050712">
    <property type="entry name" value="NAD(P)H-dep_reductase"/>
</dbReference>
<keyword evidence="2" id="KW-0288">FMN</keyword>
<dbReference type="SUPFAM" id="SSF52218">
    <property type="entry name" value="Flavoproteins"/>
    <property type="match status" value="1"/>
</dbReference>
<dbReference type="Pfam" id="PF03358">
    <property type="entry name" value="FMN_red"/>
    <property type="match status" value="1"/>
</dbReference>
<gene>
    <name evidence="4" type="ORF">CWI69_09700</name>
</gene>
<dbReference type="PANTHER" id="PTHR30543">
    <property type="entry name" value="CHROMATE REDUCTASE"/>
    <property type="match status" value="1"/>
</dbReference>
<dbReference type="Proteomes" id="UP000287198">
    <property type="component" value="Unassembled WGS sequence"/>
</dbReference>
<evidence type="ECO:0000313" key="5">
    <source>
        <dbReference type="Proteomes" id="UP000287198"/>
    </source>
</evidence>
<comment type="cofactor">
    <cofactor evidence="1">
        <name>FMN</name>
        <dbReference type="ChEBI" id="CHEBI:58210"/>
    </cofactor>
</comment>
<sequence>MSLLIIAGSSRKASINRALQQRLAEVAEANGEQYYCYPPEELDAPIYNGDYEEENGVPSNIQKLATAVKEATKIIVVTPEYNSSIPPLLKNAIDWSSRLETNPWAGKTVLLAGASPGQFGAVRSMTDLRGVFCNLDAWVAPAIASIAKTDADKIAELDADFLSTFMSQGD</sequence>
<dbReference type="OrthoDB" id="5767802at2"/>
<evidence type="ECO:0000256" key="2">
    <source>
        <dbReference type="ARBA" id="ARBA00022643"/>
    </source>
</evidence>
<name>A0A432XT71_9GAMM</name>
<dbReference type="GO" id="GO:0005829">
    <property type="term" value="C:cytosol"/>
    <property type="evidence" value="ECO:0007669"/>
    <property type="project" value="TreeGrafter"/>
</dbReference>
<feature type="domain" description="NADPH-dependent FMN reductase-like" evidence="3">
    <location>
        <begin position="1"/>
        <end position="146"/>
    </location>
</feature>
<evidence type="ECO:0000256" key="1">
    <source>
        <dbReference type="ARBA" id="ARBA00001917"/>
    </source>
</evidence>
<dbReference type="RefSeq" id="WP_126764014.1">
    <property type="nucleotide sequence ID" value="NZ_JBHLTZ010000010.1"/>
</dbReference>
<dbReference type="InterPro" id="IPR005025">
    <property type="entry name" value="FMN_Rdtase-like_dom"/>
</dbReference>
<dbReference type="PANTHER" id="PTHR30543:SF21">
    <property type="entry name" value="NAD(P)H-DEPENDENT FMN REDUCTASE LOT6"/>
    <property type="match status" value="1"/>
</dbReference>
<keyword evidence="5" id="KW-1185">Reference proteome</keyword>
<reference evidence="5" key="1">
    <citation type="journal article" date="2018" name="Front. Microbiol.">
        <title>Genome-Based Analysis Reveals the Taxonomy and Diversity of the Family Idiomarinaceae.</title>
        <authorList>
            <person name="Liu Y."/>
            <person name="Lai Q."/>
            <person name="Shao Z."/>
        </authorList>
    </citation>
    <scope>NUCLEOTIDE SEQUENCE [LARGE SCALE GENOMIC DNA]</scope>
    <source>
        <strain evidence="5">BH195</strain>
    </source>
</reference>
<dbReference type="GO" id="GO:0016491">
    <property type="term" value="F:oxidoreductase activity"/>
    <property type="evidence" value="ECO:0007669"/>
    <property type="project" value="InterPro"/>
</dbReference>
<organism evidence="4 5">
    <name type="scientific">Pseudidiomarina halophila</name>
    <dbReference type="NCBI Taxonomy" id="1449799"/>
    <lineage>
        <taxon>Bacteria</taxon>
        <taxon>Pseudomonadati</taxon>
        <taxon>Pseudomonadota</taxon>
        <taxon>Gammaproteobacteria</taxon>
        <taxon>Alteromonadales</taxon>
        <taxon>Idiomarinaceae</taxon>
        <taxon>Pseudidiomarina</taxon>
    </lineage>
</organism>
<protein>
    <submittedName>
        <fullName evidence="4">NADPH-dependent oxidoreductase</fullName>
    </submittedName>
</protein>
<dbReference type="InterPro" id="IPR029039">
    <property type="entry name" value="Flavoprotein-like_sf"/>
</dbReference>